<dbReference type="Proteomes" id="UP001497623">
    <property type="component" value="Unassembled WGS sequence"/>
</dbReference>
<dbReference type="GO" id="GO:0016051">
    <property type="term" value="P:carbohydrate biosynthetic process"/>
    <property type="evidence" value="ECO:0007669"/>
    <property type="project" value="InterPro"/>
</dbReference>
<dbReference type="Pfam" id="PF03567">
    <property type="entry name" value="Sulfotransfer_2"/>
    <property type="match status" value="1"/>
</dbReference>
<sequence>MALGSYFFIVLKCYWNKWIFRLDGELTSCEFFHNTCERRLHLHNYMSKIHKKYVQEEASPNEASLVPSINKEKGNTLAHDDAWDSIMSERFKSRRKILDEACSKHKDFNSKIPGRPISMKMASNILLCHIPKVGSSTWIKHLSKINQRKSLEPHHYFSTSIVSDYLKSLVLDSSSPLFPAVRVITVRPPLERLVSCYRDKYAGGDNITLGVLNPWETAILYGRFHVPLMKSNNMKILKKHDLLSVTFEQFVRHITKAKDCHWRPYYNQCSPCLYNYDYITHLTEFEEDLKYIYQKAKVEEDQLGFGAKVRESSAGGPKPSSPESMFENLPIDLLQKIHKIYRMDFLLFGFEMPSFLQQFEMC</sequence>
<evidence type="ECO:0000256" key="2">
    <source>
        <dbReference type="ARBA" id="ARBA00006339"/>
    </source>
</evidence>
<dbReference type="PANTHER" id="PTHR12137:SF54">
    <property type="entry name" value="CARBOHYDRATE SULFOTRANSFERASE"/>
    <property type="match status" value="1"/>
</dbReference>
<dbReference type="GO" id="GO:0008146">
    <property type="term" value="F:sulfotransferase activity"/>
    <property type="evidence" value="ECO:0007669"/>
    <property type="project" value="InterPro"/>
</dbReference>
<evidence type="ECO:0000256" key="5">
    <source>
        <dbReference type="ARBA" id="ARBA00022989"/>
    </source>
</evidence>
<comment type="subcellular location">
    <subcellularLocation>
        <location evidence="1 9">Golgi apparatus membrane</location>
        <topology evidence="1 9">Single-pass type II membrane protein</topology>
    </subcellularLocation>
</comment>
<dbReference type="EC" id="2.8.2.-" evidence="9"/>
<reference evidence="10 11" key="1">
    <citation type="submission" date="2024-05" db="EMBL/GenBank/DDBJ databases">
        <authorList>
            <person name="Wallberg A."/>
        </authorList>
    </citation>
    <scope>NUCLEOTIDE SEQUENCE [LARGE SCALE GENOMIC DNA]</scope>
</reference>
<keyword evidence="3 9" id="KW-0808">Transferase</keyword>
<evidence type="ECO:0000256" key="7">
    <source>
        <dbReference type="ARBA" id="ARBA00023136"/>
    </source>
</evidence>
<keyword evidence="4" id="KW-0812">Transmembrane</keyword>
<keyword evidence="5" id="KW-1133">Transmembrane helix</keyword>
<dbReference type="InterPro" id="IPR005331">
    <property type="entry name" value="Sulfotransferase"/>
</dbReference>
<keyword evidence="6 9" id="KW-0333">Golgi apparatus</keyword>
<dbReference type="PANTHER" id="PTHR12137">
    <property type="entry name" value="CARBOHYDRATE SULFOTRANSFERASE"/>
    <property type="match status" value="1"/>
</dbReference>
<comment type="caution">
    <text evidence="10">The sequence shown here is derived from an EMBL/GenBank/DDBJ whole genome shotgun (WGS) entry which is preliminary data.</text>
</comment>
<evidence type="ECO:0000256" key="9">
    <source>
        <dbReference type="RuleBase" id="RU364020"/>
    </source>
</evidence>
<dbReference type="InterPro" id="IPR018011">
    <property type="entry name" value="Carb_sulfotrans_8-10"/>
</dbReference>
<name>A0AAV2RRA9_MEGNR</name>
<dbReference type="GO" id="GO:0000139">
    <property type="term" value="C:Golgi membrane"/>
    <property type="evidence" value="ECO:0007669"/>
    <property type="project" value="UniProtKB-SubCell"/>
</dbReference>
<evidence type="ECO:0000256" key="1">
    <source>
        <dbReference type="ARBA" id="ARBA00004323"/>
    </source>
</evidence>
<gene>
    <name evidence="10" type="ORF">MNOR_LOCUS26620</name>
</gene>
<keyword evidence="9" id="KW-0119">Carbohydrate metabolism</keyword>
<organism evidence="10 11">
    <name type="scientific">Meganyctiphanes norvegica</name>
    <name type="common">Northern krill</name>
    <name type="synonym">Thysanopoda norvegica</name>
    <dbReference type="NCBI Taxonomy" id="48144"/>
    <lineage>
        <taxon>Eukaryota</taxon>
        <taxon>Metazoa</taxon>
        <taxon>Ecdysozoa</taxon>
        <taxon>Arthropoda</taxon>
        <taxon>Crustacea</taxon>
        <taxon>Multicrustacea</taxon>
        <taxon>Malacostraca</taxon>
        <taxon>Eumalacostraca</taxon>
        <taxon>Eucarida</taxon>
        <taxon>Euphausiacea</taxon>
        <taxon>Euphausiidae</taxon>
        <taxon>Meganyctiphanes</taxon>
    </lineage>
</organism>
<keyword evidence="7" id="KW-0472">Membrane</keyword>
<evidence type="ECO:0000313" key="11">
    <source>
        <dbReference type="Proteomes" id="UP001497623"/>
    </source>
</evidence>
<evidence type="ECO:0000256" key="8">
    <source>
        <dbReference type="ARBA" id="ARBA00023180"/>
    </source>
</evidence>
<evidence type="ECO:0000256" key="3">
    <source>
        <dbReference type="ARBA" id="ARBA00022679"/>
    </source>
</evidence>
<keyword evidence="9" id="KW-0735">Signal-anchor</keyword>
<evidence type="ECO:0000313" key="10">
    <source>
        <dbReference type="EMBL" id="CAL4130697.1"/>
    </source>
</evidence>
<accession>A0AAV2RRA9</accession>
<evidence type="ECO:0000256" key="4">
    <source>
        <dbReference type="ARBA" id="ARBA00022692"/>
    </source>
</evidence>
<proteinExistence type="inferred from homology"/>
<feature type="non-terminal residue" evidence="10">
    <location>
        <position position="362"/>
    </location>
</feature>
<keyword evidence="8 9" id="KW-0325">Glycoprotein</keyword>
<keyword evidence="11" id="KW-1185">Reference proteome</keyword>
<dbReference type="EMBL" id="CAXKWB010026832">
    <property type="protein sequence ID" value="CAL4130697.1"/>
    <property type="molecule type" value="Genomic_DNA"/>
</dbReference>
<comment type="similarity">
    <text evidence="2 9">Belongs to the sulfotransferase 2 family.</text>
</comment>
<evidence type="ECO:0000256" key="6">
    <source>
        <dbReference type="ARBA" id="ARBA00023034"/>
    </source>
</evidence>
<protein>
    <recommendedName>
        <fullName evidence="9">Carbohydrate sulfotransferase</fullName>
        <ecNumber evidence="9">2.8.2.-</ecNumber>
    </recommendedName>
</protein>
<dbReference type="AlphaFoldDB" id="A0AAV2RRA9"/>